<keyword evidence="8" id="KW-0233">DNA recombination</keyword>
<evidence type="ECO:0000256" key="8">
    <source>
        <dbReference type="ARBA" id="ARBA00023172"/>
    </source>
</evidence>
<proteinExistence type="inferred from homology"/>
<dbReference type="Proteomes" id="UP000027135">
    <property type="component" value="Unassembled WGS sequence"/>
</dbReference>
<dbReference type="PANTHER" id="PTHR23240">
    <property type="entry name" value="DNA CROSS-LINK REPAIR PROTEIN PSO2/SNM1-RELATED"/>
    <property type="match status" value="1"/>
</dbReference>
<dbReference type="Pfam" id="PF23023">
    <property type="entry name" value="Anti-Pycsar_Apyc1"/>
    <property type="match status" value="1"/>
</dbReference>
<dbReference type="GO" id="GO:0036297">
    <property type="term" value="P:interstrand cross-link repair"/>
    <property type="evidence" value="ECO:0007669"/>
    <property type="project" value="TreeGrafter"/>
</dbReference>
<reference evidence="14 15" key="1">
    <citation type="journal article" date="2014" name="Nat. Commun.">
        <title>Molecular traces of alternative social organization in a termite genome.</title>
        <authorList>
            <person name="Terrapon N."/>
            <person name="Li C."/>
            <person name="Robertson H.M."/>
            <person name="Ji L."/>
            <person name="Meng X."/>
            <person name="Booth W."/>
            <person name="Chen Z."/>
            <person name="Childers C.P."/>
            <person name="Glastad K.M."/>
            <person name="Gokhale K."/>
            <person name="Gowin J."/>
            <person name="Gronenberg W."/>
            <person name="Hermansen R.A."/>
            <person name="Hu H."/>
            <person name="Hunt B.G."/>
            <person name="Huylmans A.K."/>
            <person name="Khalil S.M."/>
            <person name="Mitchell R.D."/>
            <person name="Munoz-Torres M.C."/>
            <person name="Mustard J.A."/>
            <person name="Pan H."/>
            <person name="Reese J.T."/>
            <person name="Scharf M.E."/>
            <person name="Sun F."/>
            <person name="Vogel H."/>
            <person name="Xiao J."/>
            <person name="Yang W."/>
            <person name="Yang Z."/>
            <person name="Yang Z."/>
            <person name="Zhou J."/>
            <person name="Zhu J."/>
            <person name="Brent C.S."/>
            <person name="Elsik C.G."/>
            <person name="Goodisman M.A."/>
            <person name="Liberles D.A."/>
            <person name="Roe R.M."/>
            <person name="Vargo E.L."/>
            <person name="Vilcinskas A."/>
            <person name="Wang J."/>
            <person name="Bornberg-Bauer E."/>
            <person name="Korb J."/>
            <person name="Zhang G."/>
            <person name="Liebig J."/>
        </authorList>
    </citation>
    <scope>NUCLEOTIDE SEQUENCE [LARGE SCALE GENOMIC DNA]</scope>
    <source>
        <tissue evidence="14">Whole organism</tissue>
    </source>
</reference>
<evidence type="ECO:0000256" key="3">
    <source>
        <dbReference type="ARBA" id="ARBA00022722"/>
    </source>
</evidence>
<dbReference type="Gene3D" id="3.60.15.10">
    <property type="entry name" value="Ribonuclease Z/Hydroxyacylglutathione hydrolase-like"/>
    <property type="match status" value="1"/>
</dbReference>
<evidence type="ECO:0000256" key="11">
    <source>
        <dbReference type="ARBA" id="ARBA00039759"/>
    </source>
</evidence>
<evidence type="ECO:0000256" key="5">
    <source>
        <dbReference type="ARBA" id="ARBA00022763"/>
    </source>
</evidence>
<evidence type="ECO:0000256" key="1">
    <source>
        <dbReference type="ARBA" id="ARBA00004123"/>
    </source>
</evidence>
<dbReference type="InterPro" id="IPR036866">
    <property type="entry name" value="RibonucZ/Hydroxyglut_hydro"/>
</dbReference>
<organism evidence="14 15">
    <name type="scientific">Zootermopsis nevadensis</name>
    <name type="common">Dampwood termite</name>
    <dbReference type="NCBI Taxonomy" id="136037"/>
    <lineage>
        <taxon>Eukaryota</taxon>
        <taxon>Metazoa</taxon>
        <taxon>Ecdysozoa</taxon>
        <taxon>Arthropoda</taxon>
        <taxon>Hexapoda</taxon>
        <taxon>Insecta</taxon>
        <taxon>Pterygota</taxon>
        <taxon>Neoptera</taxon>
        <taxon>Polyneoptera</taxon>
        <taxon>Dictyoptera</taxon>
        <taxon>Blattodea</taxon>
        <taxon>Blattoidea</taxon>
        <taxon>Termitoidae</taxon>
        <taxon>Termopsidae</taxon>
        <taxon>Zootermopsis</taxon>
    </lineage>
</organism>
<keyword evidence="3" id="KW-0540">Nuclease</keyword>
<keyword evidence="10" id="KW-0539">Nucleus</keyword>
<dbReference type="STRING" id="136037.A0A067R1R8"/>
<evidence type="ECO:0000256" key="6">
    <source>
        <dbReference type="ARBA" id="ARBA00022801"/>
    </source>
</evidence>
<dbReference type="GO" id="GO:0006303">
    <property type="term" value="P:double-strand break repair via nonhomologous end joining"/>
    <property type="evidence" value="ECO:0007669"/>
    <property type="project" value="TreeGrafter"/>
</dbReference>
<accession>A0A067R1R8</accession>
<dbReference type="Gene3D" id="3.40.50.12650">
    <property type="match status" value="1"/>
</dbReference>
<comment type="subcellular location">
    <subcellularLocation>
        <location evidence="1">Nucleus</location>
    </subcellularLocation>
</comment>
<keyword evidence="9" id="KW-0234">DNA repair</keyword>
<dbReference type="AlphaFoldDB" id="A0A067R1R8"/>
<dbReference type="InterPro" id="IPR011084">
    <property type="entry name" value="DRMBL"/>
</dbReference>
<dbReference type="GO" id="GO:0005634">
    <property type="term" value="C:nucleus"/>
    <property type="evidence" value="ECO:0007669"/>
    <property type="project" value="UniProtKB-SubCell"/>
</dbReference>
<dbReference type="OMA" id="PANHCAG"/>
<keyword evidence="15" id="KW-1185">Reference proteome</keyword>
<evidence type="ECO:0000313" key="15">
    <source>
        <dbReference type="Proteomes" id="UP000027135"/>
    </source>
</evidence>
<name>A0A067R1R8_ZOONE</name>
<evidence type="ECO:0000256" key="9">
    <source>
        <dbReference type="ARBA" id="ARBA00023204"/>
    </source>
</evidence>
<sequence>MSCFEGRVKELKNVSIDCFENSNIYSTTYFLSHCHADHMRGLRSNFFLKRLDHEAHVYLYCSEITAHILSSENTFSEVLHKIKVLPLGVSSIVKILDHNGSAEDVTVSLIPTGHCPGAVMFLFEGEMGRILYTGDFRLCEGDVSRFRQFHYLDGTVKVIDKLYVDTTFLSRRYQRFPSRTASMSILCNLITSWLHEGHDNDIYIQTAAKYGSEAVFIAVAKQLGMKIHVNDTTYNVYKNIAEIKEAVTDDPYCTRIHACQQYKWPFRSRDKTTILPCRNKSSKLRIIRPCAMTFTSKVYDGSLESAVLQSDDQELFRVCYSCHCSYGELEHFIKYLKPRQIQACVIPQNMEEAGILDLLKKVSRWGNGSSDMPLITVSKKCTKNGISSDMATFSTTALMKQENAASSGNFVVVEEASRGNMPIEWSNDDAEIYRLIAEDLKPKIGDPDAIIKQNIRLEFLEIAACLNKSVV</sequence>
<dbReference type="GO" id="GO:0004519">
    <property type="term" value="F:endonuclease activity"/>
    <property type="evidence" value="ECO:0007669"/>
    <property type="project" value="UniProtKB-KW"/>
</dbReference>
<evidence type="ECO:0000256" key="7">
    <source>
        <dbReference type="ARBA" id="ARBA00022839"/>
    </source>
</evidence>
<protein>
    <recommendedName>
        <fullName evidence="11">Protein artemis</fullName>
    </recommendedName>
    <alternativeName>
        <fullName evidence="12">DNA cross-link repair 1C protein</fullName>
    </alternativeName>
</protein>
<evidence type="ECO:0000256" key="4">
    <source>
        <dbReference type="ARBA" id="ARBA00022759"/>
    </source>
</evidence>
<dbReference type="SUPFAM" id="SSF56281">
    <property type="entry name" value="Metallo-hydrolase/oxidoreductase"/>
    <property type="match status" value="1"/>
</dbReference>
<dbReference type="OrthoDB" id="262529at2759"/>
<dbReference type="EMBL" id="KK852984">
    <property type="protein sequence ID" value="KDR12848.1"/>
    <property type="molecule type" value="Genomic_DNA"/>
</dbReference>
<keyword evidence="6" id="KW-0378">Hydrolase</keyword>
<evidence type="ECO:0000256" key="10">
    <source>
        <dbReference type="ARBA" id="ARBA00023242"/>
    </source>
</evidence>
<keyword evidence="4" id="KW-0255">Endonuclease</keyword>
<dbReference type="PANTHER" id="PTHR23240:SF8">
    <property type="entry name" value="PROTEIN ARTEMIS"/>
    <property type="match status" value="1"/>
</dbReference>
<evidence type="ECO:0000256" key="12">
    <source>
        <dbReference type="ARBA" id="ARBA00042677"/>
    </source>
</evidence>
<keyword evidence="5" id="KW-0227">DNA damage</keyword>
<dbReference type="InParanoid" id="A0A067R1R8"/>
<gene>
    <name evidence="14" type="ORF">L798_13153</name>
</gene>
<comment type="similarity">
    <text evidence="2">Belongs to the DNA repair metallo-beta-lactamase (DRMBL) family.</text>
</comment>
<dbReference type="GO" id="GO:0035312">
    <property type="term" value="F:5'-3' DNA exonuclease activity"/>
    <property type="evidence" value="ECO:0007669"/>
    <property type="project" value="TreeGrafter"/>
</dbReference>
<dbReference type="GO" id="GO:0003684">
    <property type="term" value="F:damaged DNA binding"/>
    <property type="evidence" value="ECO:0007669"/>
    <property type="project" value="TreeGrafter"/>
</dbReference>
<dbReference type="eggNOG" id="KOG1361">
    <property type="taxonomic scope" value="Eukaryota"/>
</dbReference>
<dbReference type="GO" id="GO:0006310">
    <property type="term" value="P:DNA recombination"/>
    <property type="evidence" value="ECO:0007669"/>
    <property type="project" value="UniProtKB-KW"/>
</dbReference>
<evidence type="ECO:0000259" key="13">
    <source>
        <dbReference type="Pfam" id="PF07522"/>
    </source>
</evidence>
<dbReference type="Pfam" id="PF07522">
    <property type="entry name" value="DRMBL"/>
    <property type="match status" value="1"/>
</dbReference>
<evidence type="ECO:0000313" key="14">
    <source>
        <dbReference type="EMBL" id="KDR12848.1"/>
    </source>
</evidence>
<evidence type="ECO:0000256" key="2">
    <source>
        <dbReference type="ARBA" id="ARBA00010304"/>
    </source>
</evidence>
<feature type="domain" description="DNA repair metallo-beta-lactamase" evidence="13">
    <location>
        <begin position="242"/>
        <end position="348"/>
    </location>
</feature>
<keyword evidence="7" id="KW-0269">Exonuclease</keyword>
<dbReference type="GO" id="GO:0000723">
    <property type="term" value="P:telomere maintenance"/>
    <property type="evidence" value="ECO:0007669"/>
    <property type="project" value="TreeGrafter"/>
</dbReference>